<sequence>MKPKNKLMFSNIIFIFMSLCWVCYISRDKNKFNISLDENYNLRKKLDRRTCRLLSKYKPIKDSITVLLKENISNNEKYKEKYVLNDVELTRGRNIHPSKSSSNNIEYYENSRKSKSLVCPRKDPHFGKRILDKIYYSNNVRCAANSDFSFLKRCRTNKIYFLYALFILFVARILLTIPSIDFTKWDVNYISSNWALPVEIVGTILTLIFLLIFILVCRKIKKYDKMLHVKSEINNSQYNHFHKIGSQKHCYQFFF</sequence>
<protein>
    <submittedName>
        <fullName evidence="1">Uncharacterized protein</fullName>
    </submittedName>
</protein>
<gene>
    <name evidence="1" type="ORF">MKS88_001747</name>
</gene>
<reference evidence="1" key="1">
    <citation type="submission" date="2022-06" db="EMBL/GenBank/DDBJ databases">
        <title>The First Complete Genome of the Simian Malaria Parasite Plasmodium brasilianum.</title>
        <authorList>
            <person name="Bajic M."/>
            <person name="Ravishankar S."/>
        </authorList>
    </citation>
    <scope>NUCLEOTIDE SEQUENCE</scope>
    <source>
        <strain evidence="1">Bolivian I</strain>
    </source>
</reference>
<comment type="caution">
    <text evidence="1">The sequence shown here is derived from an EMBL/GenBank/DDBJ whole genome shotgun (WGS) entry which is preliminary data.</text>
</comment>
<keyword evidence="2" id="KW-1185">Reference proteome</keyword>
<proteinExistence type="predicted"/>
<evidence type="ECO:0000313" key="1">
    <source>
        <dbReference type="EMBL" id="KAI4839844.1"/>
    </source>
</evidence>
<accession>A0ACB9YDX8</accession>
<evidence type="ECO:0000313" key="2">
    <source>
        <dbReference type="Proteomes" id="UP001056978"/>
    </source>
</evidence>
<dbReference type="Proteomes" id="UP001056978">
    <property type="component" value="Chromosome 6"/>
</dbReference>
<organism evidence="1 2">
    <name type="scientific">Plasmodium brasilianum</name>
    <dbReference type="NCBI Taxonomy" id="5824"/>
    <lineage>
        <taxon>Eukaryota</taxon>
        <taxon>Sar</taxon>
        <taxon>Alveolata</taxon>
        <taxon>Apicomplexa</taxon>
        <taxon>Aconoidasida</taxon>
        <taxon>Haemosporida</taxon>
        <taxon>Plasmodiidae</taxon>
        <taxon>Plasmodium</taxon>
        <taxon>Plasmodium (Plasmodium)</taxon>
    </lineage>
</organism>
<dbReference type="EMBL" id="CM043774">
    <property type="protein sequence ID" value="KAI4839844.1"/>
    <property type="molecule type" value="Genomic_DNA"/>
</dbReference>
<name>A0ACB9YDX8_PLABR</name>